<dbReference type="InterPro" id="IPR045312">
    <property type="entry name" value="PCBER-like"/>
</dbReference>
<dbReference type="EMBL" id="MU007072">
    <property type="protein sequence ID" value="KAF2424939.1"/>
    <property type="molecule type" value="Genomic_DNA"/>
</dbReference>
<keyword evidence="1" id="KW-0521">NADP</keyword>
<dbReference type="PANTHER" id="PTHR47706:SF9">
    <property type="entry name" value="NMRA-LIKE DOMAIN-CONTAINING PROTEIN-RELATED"/>
    <property type="match status" value="1"/>
</dbReference>
<protein>
    <submittedName>
        <fullName evidence="4">NAD(P)-binding protein</fullName>
    </submittedName>
</protein>
<dbReference type="GO" id="GO:0016491">
    <property type="term" value="F:oxidoreductase activity"/>
    <property type="evidence" value="ECO:0007669"/>
    <property type="project" value="UniProtKB-KW"/>
</dbReference>
<evidence type="ECO:0000313" key="4">
    <source>
        <dbReference type="EMBL" id="KAF2424939.1"/>
    </source>
</evidence>
<comment type="caution">
    <text evidence="4">The sequence shown here is derived from an EMBL/GenBank/DDBJ whole genome shotgun (WGS) entry which is preliminary data.</text>
</comment>
<dbReference type="InterPro" id="IPR036291">
    <property type="entry name" value="NAD(P)-bd_dom_sf"/>
</dbReference>
<dbReference type="InterPro" id="IPR051609">
    <property type="entry name" value="NmrA/Isoflavone_reductase-like"/>
</dbReference>
<dbReference type="PANTHER" id="PTHR47706">
    <property type="entry name" value="NMRA-LIKE FAMILY PROTEIN"/>
    <property type="match status" value="1"/>
</dbReference>
<dbReference type="Proteomes" id="UP000800235">
    <property type="component" value="Unassembled WGS sequence"/>
</dbReference>
<dbReference type="SUPFAM" id="SSF51735">
    <property type="entry name" value="NAD(P)-binding Rossmann-fold domains"/>
    <property type="match status" value="1"/>
</dbReference>
<feature type="domain" description="NmrA-like" evidence="3">
    <location>
        <begin position="5"/>
        <end position="236"/>
    </location>
</feature>
<organism evidence="4 5">
    <name type="scientific">Tothia fuscella</name>
    <dbReference type="NCBI Taxonomy" id="1048955"/>
    <lineage>
        <taxon>Eukaryota</taxon>
        <taxon>Fungi</taxon>
        <taxon>Dikarya</taxon>
        <taxon>Ascomycota</taxon>
        <taxon>Pezizomycotina</taxon>
        <taxon>Dothideomycetes</taxon>
        <taxon>Pleosporomycetidae</taxon>
        <taxon>Venturiales</taxon>
        <taxon>Cylindrosympodiaceae</taxon>
        <taxon>Tothia</taxon>
    </lineage>
</organism>
<dbReference type="Gene3D" id="3.40.50.720">
    <property type="entry name" value="NAD(P)-binding Rossmann-like Domain"/>
    <property type="match status" value="1"/>
</dbReference>
<dbReference type="Pfam" id="PF05368">
    <property type="entry name" value="NmrA"/>
    <property type="match status" value="1"/>
</dbReference>
<dbReference type="OrthoDB" id="9984533at2759"/>
<keyword evidence="5" id="KW-1185">Reference proteome</keyword>
<dbReference type="InterPro" id="IPR008030">
    <property type="entry name" value="NmrA-like"/>
</dbReference>
<gene>
    <name evidence="4" type="ORF">EJ08DRAFT_672193</name>
</gene>
<evidence type="ECO:0000256" key="2">
    <source>
        <dbReference type="ARBA" id="ARBA00023002"/>
    </source>
</evidence>
<reference evidence="4" key="1">
    <citation type="journal article" date="2020" name="Stud. Mycol.">
        <title>101 Dothideomycetes genomes: a test case for predicting lifestyles and emergence of pathogens.</title>
        <authorList>
            <person name="Haridas S."/>
            <person name="Albert R."/>
            <person name="Binder M."/>
            <person name="Bloem J."/>
            <person name="Labutti K."/>
            <person name="Salamov A."/>
            <person name="Andreopoulos B."/>
            <person name="Baker S."/>
            <person name="Barry K."/>
            <person name="Bills G."/>
            <person name="Bluhm B."/>
            <person name="Cannon C."/>
            <person name="Castanera R."/>
            <person name="Culley D."/>
            <person name="Daum C."/>
            <person name="Ezra D."/>
            <person name="Gonzalez J."/>
            <person name="Henrissat B."/>
            <person name="Kuo A."/>
            <person name="Liang C."/>
            <person name="Lipzen A."/>
            <person name="Lutzoni F."/>
            <person name="Magnuson J."/>
            <person name="Mondo S."/>
            <person name="Nolan M."/>
            <person name="Ohm R."/>
            <person name="Pangilinan J."/>
            <person name="Park H.-J."/>
            <person name="Ramirez L."/>
            <person name="Alfaro M."/>
            <person name="Sun H."/>
            <person name="Tritt A."/>
            <person name="Yoshinaga Y."/>
            <person name="Zwiers L.-H."/>
            <person name="Turgeon B."/>
            <person name="Goodwin S."/>
            <person name="Spatafora J."/>
            <person name="Crous P."/>
            <person name="Grigoriev I."/>
        </authorList>
    </citation>
    <scope>NUCLEOTIDE SEQUENCE</scope>
    <source>
        <strain evidence="4">CBS 130266</strain>
    </source>
</reference>
<proteinExistence type="predicted"/>
<evidence type="ECO:0000259" key="3">
    <source>
        <dbReference type="Pfam" id="PF05368"/>
    </source>
</evidence>
<evidence type="ECO:0000256" key="1">
    <source>
        <dbReference type="ARBA" id="ARBA00022857"/>
    </source>
</evidence>
<dbReference type="Gene3D" id="3.90.25.10">
    <property type="entry name" value="UDP-galactose 4-epimerase, domain 1"/>
    <property type="match status" value="1"/>
</dbReference>
<dbReference type="CDD" id="cd05259">
    <property type="entry name" value="PCBER_SDR_a"/>
    <property type="match status" value="1"/>
</dbReference>
<dbReference type="AlphaFoldDB" id="A0A9P4TVS5"/>
<accession>A0A9P4TVS5</accession>
<evidence type="ECO:0000313" key="5">
    <source>
        <dbReference type="Proteomes" id="UP000800235"/>
    </source>
</evidence>
<sequence length="301" mass="32719">MITIKTVAMIGASGTVGEAVLPALLSTPLKVTAISRSDSTSTFPASVHVIKTSYDLPSLTAALKGEDAVIVALPPSGLAMELMIVDAAVAAGVKWFIPSEYAHDTTDERVIERVPFWKVKLAVVEHLREKEKDGLNWTGLVTGLFFDWAMNLDLIGFNTRERTATLWDEGKVPFSATNVSAIGTAVANLLQNPAALEAAKNKHIFISSVHTTQLEVLAELEKVTGDKFKVENASMKDIVARAQKADPEHLPALVDLVLSVAFHEGGWTDFRGKSEEWNKLLKVDDEPLEVHVRRVVEASKA</sequence>
<name>A0A9P4TVS5_9PEZI</name>
<keyword evidence="2" id="KW-0560">Oxidoreductase</keyword>